<sequence>MKIVVIVSEFPKVTETFAYRNLVTYRRMGHDARLFHIKRFRSREVVHDFMAEVMRDAFSFGYLAPATLGAAAMETGRAPRRVARLLGLILDRHRREPMRGLAVLACLPKALALGRWCRRNRVDHIHGEFAGHPATVAMIAAEAAGIGFSFSAHANDFIVSQALLPEKARAARFLRTISRHNLARLENLPGLPREKLQLVRCGVSRDRLAGPLPTPPGCGPLRILYVGSLMPKKGVRHLIDALAALPRDLDWQARILGGGPLEETLRAQAATLGLSTRIRFAGAQPAEQVAQAFASSHLAVVPSVMGAQGRVEGIPVVAMEALAHGLPLIASALSGIPELVEDGVTGWLVPPGDPAAIAAAISAIAADWEAASAIGARGRARVAAEYVVEENAERLARLMEEMR</sequence>
<dbReference type="PANTHER" id="PTHR12526">
    <property type="entry name" value="GLYCOSYLTRANSFERASE"/>
    <property type="match status" value="1"/>
</dbReference>
<accession>A0A1G6XFQ6</accession>
<dbReference type="GO" id="GO:0016757">
    <property type="term" value="F:glycosyltransferase activity"/>
    <property type="evidence" value="ECO:0007669"/>
    <property type="project" value="InterPro"/>
</dbReference>
<dbReference type="RefSeq" id="WP_090521915.1">
    <property type="nucleotide sequence ID" value="NZ_FNAH01000002.1"/>
</dbReference>
<feature type="domain" description="Glycosyl transferase family 1" evidence="1">
    <location>
        <begin position="222"/>
        <end position="380"/>
    </location>
</feature>
<dbReference type="Gene3D" id="3.40.50.2000">
    <property type="entry name" value="Glycogen Phosphorylase B"/>
    <property type="match status" value="2"/>
</dbReference>
<organism evidence="2 3">
    <name type="scientific">Paracoccus isoporae</name>
    <dbReference type="NCBI Taxonomy" id="591205"/>
    <lineage>
        <taxon>Bacteria</taxon>
        <taxon>Pseudomonadati</taxon>
        <taxon>Pseudomonadota</taxon>
        <taxon>Alphaproteobacteria</taxon>
        <taxon>Rhodobacterales</taxon>
        <taxon>Paracoccaceae</taxon>
        <taxon>Paracoccus</taxon>
    </lineage>
</organism>
<proteinExistence type="predicted"/>
<keyword evidence="3" id="KW-1185">Reference proteome</keyword>
<evidence type="ECO:0000313" key="3">
    <source>
        <dbReference type="Proteomes" id="UP000199344"/>
    </source>
</evidence>
<evidence type="ECO:0000313" key="2">
    <source>
        <dbReference type="EMBL" id="SDD77000.1"/>
    </source>
</evidence>
<protein>
    <submittedName>
        <fullName evidence="2">Glycosyltransferase involved in cell wall bisynthesis</fullName>
    </submittedName>
</protein>
<dbReference type="EMBL" id="FNAH01000002">
    <property type="protein sequence ID" value="SDD77000.1"/>
    <property type="molecule type" value="Genomic_DNA"/>
</dbReference>
<evidence type="ECO:0000259" key="1">
    <source>
        <dbReference type="Pfam" id="PF00534"/>
    </source>
</evidence>
<dbReference type="OrthoDB" id="9790710at2"/>
<name>A0A1G6XFQ6_9RHOB</name>
<dbReference type="AlphaFoldDB" id="A0A1G6XFQ6"/>
<dbReference type="Proteomes" id="UP000199344">
    <property type="component" value="Unassembled WGS sequence"/>
</dbReference>
<reference evidence="2 3" key="1">
    <citation type="submission" date="2016-10" db="EMBL/GenBank/DDBJ databases">
        <authorList>
            <person name="de Groot N.N."/>
        </authorList>
    </citation>
    <scope>NUCLEOTIDE SEQUENCE [LARGE SCALE GENOMIC DNA]</scope>
    <source>
        <strain evidence="2 3">DSM 22220</strain>
    </source>
</reference>
<dbReference type="SUPFAM" id="SSF53756">
    <property type="entry name" value="UDP-Glycosyltransferase/glycogen phosphorylase"/>
    <property type="match status" value="1"/>
</dbReference>
<gene>
    <name evidence="2" type="ORF">SAMN05421538_102391</name>
</gene>
<dbReference type="Pfam" id="PF00534">
    <property type="entry name" value="Glycos_transf_1"/>
    <property type="match status" value="1"/>
</dbReference>
<dbReference type="PANTHER" id="PTHR12526:SF636">
    <property type="entry name" value="BLL3647 PROTEIN"/>
    <property type="match status" value="1"/>
</dbReference>
<keyword evidence="2" id="KW-0808">Transferase</keyword>
<dbReference type="InterPro" id="IPR001296">
    <property type="entry name" value="Glyco_trans_1"/>
</dbReference>
<dbReference type="STRING" id="591205.SAMN05421538_102391"/>